<dbReference type="RefSeq" id="WP_130533350.1">
    <property type="nucleotide sequence ID" value="NZ_SHMG01000001.1"/>
</dbReference>
<dbReference type="AlphaFoldDB" id="A0A4Q8M8X5"/>
<dbReference type="Proteomes" id="UP000294164">
    <property type="component" value="Unassembled WGS sequence"/>
</dbReference>
<dbReference type="OrthoDB" id="6059315at2"/>
<evidence type="ECO:0008006" key="4">
    <source>
        <dbReference type="Google" id="ProtNLM"/>
    </source>
</evidence>
<evidence type="ECO:0000313" key="2">
    <source>
        <dbReference type="EMBL" id="TAA46601.1"/>
    </source>
</evidence>
<name>A0A4Q8M8X5_9GAMM</name>
<proteinExistence type="predicted"/>
<dbReference type="PROSITE" id="PS51257">
    <property type="entry name" value="PROKAR_LIPOPROTEIN"/>
    <property type="match status" value="1"/>
</dbReference>
<gene>
    <name evidence="2" type="ORF">EA655_02710</name>
</gene>
<organism evidence="2 3">
    <name type="scientific">Pseudoxanthomonas winnipegensis</name>
    <dbReference type="NCBI Taxonomy" id="2480810"/>
    <lineage>
        <taxon>Bacteria</taxon>
        <taxon>Pseudomonadati</taxon>
        <taxon>Pseudomonadota</taxon>
        <taxon>Gammaproteobacteria</taxon>
        <taxon>Lysobacterales</taxon>
        <taxon>Lysobacteraceae</taxon>
        <taxon>Pseudoxanthomonas</taxon>
    </lineage>
</organism>
<comment type="caution">
    <text evidence="2">The sequence shown here is derived from an EMBL/GenBank/DDBJ whole genome shotgun (WGS) entry which is preliminary data.</text>
</comment>
<evidence type="ECO:0000256" key="1">
    <source>
        <dbReference type="SAM" id="SignalP"/>
    </source>
</evidence>
<accession>A0A4Q8M8X5</accession>
<feature type="signal peptide" evidence="1">
    <location>
        <begin position="1"/>
        <end position="24"/>
    </location>
</feature>
<evidence type="ECO:0000313" key="3">
    <source>
        <dbReference type="Proteomes" id="UP000294164"/>
    </source>
</evidence>
<feature type="chain" id="PRO_5020930578" description="Lipoprotein" evidence="1">
    <location>
        <begin position="25"/>
        <end position="158"/>
    </location>
</feature>
<reference evidence="2 3" key="1">
    <citation type="submission" date="2019-02" db="EMBL/GenBank/DDBJ databases">
        <title>WGS of Pseudoxanthomonas species novum from clinical isolates.</title>
        <authorList>
            <person name="Bernier A.-M."/>
            <person name="Bernard K."/>
            <person name="Vachon A."/>
        </authorList>
    </citation>
    <scope>NUCLEOTIDE SEQUENCE [LARGE SCALE GENOMIC DNA]</scope>
    <source>
        <strain evidence="2 3">NML130969</strain>
    </source>
</reference>
<dbReference type="EMBL" id="SHMG01000001">
    <property type="protein sequence ID" value="TAA46601.1"/>
    <property type="molecule type" value="Genomic_DNA"/>
</dbReference>
<protein>
    <recommendedName>
        <fullName evidence="4">Lipoprotein</fullName>
    </recommendedName>
</protein>
<keyword evidence="1" id="KW-0732">Signal</keyword>
<sequence length="158" mass="16550">MRVLLFLLAGVCAAGASGCKPAQAPVQAQQPAAAPGAQPVIRQILLMNESAAPGGAQAQRPNPVTPDVPIAVSVGLTAPVEQDVSLSLRLIDLRDGRDVGRQTQAIKVGQDAARFEFKPEPAWTPGRHLIEARLEPKGKVFQRDFDVVPAPPAKPSGA</sequence>